<keyword evidence="9" id="KW-0816">Tricarboxylic acid cycle</keyword>
<evidence type="ECO:0000256" key="4">
    <source>
        <dbReference type="ARBA" id="ARBA00005163"/>
    </source>
</evidence>
<feature type="transmembrane region" description="Helical" evidence="17">
    <location>
        <begin position="65"/>
        <end position="87"/>
    </location>
</feature>
<evidence type="ECO:0000313" key="19">
    <source>
        <dbReference type="Proteomes" id="UP001589834"/>
    </source>
</evidence>
<evidence type="ECO:0000256" key="8">
    <source>
        <dbReference type="ARBA" id="ARBA00022519"/>
    </source>
</evidence>
<keyword evidence="8" id="KW-0997">Cell inner membrane</keyword>
<protein>
    <recommendedName>
        <fullName evidence="5">Succinate dehydrogenase hydrophobic membrane anchor subunit</fullName>
    </recommendedName>
</protein>
<dbReference type="PANTHER" id="PTHR38689:SF1">
    <property type="entry name" value="SUCCINATE DEHYDROGENASE HYDROPHOBIC MEMBRANE ANCHOR SUBUNIT"/>
    <property type="match status" value="1"/>
</dbReference>
<keyword evidence="11 17" id="KW-0812">Transmembrane</keyword>
<evidence type="ECO:0000256" key="2">
    <source>
        <dbReference type="ARBA" id="ARBA00004050"/>
    </source>
</evidence>
<organism evidence="18 19">
    <name type="scientific">Ottowia pentelensis</name>
    <dbReference type="NCBI Taxonomy" id="511108"/>
    <lineage>
        <taxon>Bacteria</taxon>
        <taxon>Pseudomonadati</taxon>
        <taxon>Pseudomonadota</taxon>
        <taxon>Betaproteobacteria</taxon>
        <taxon>Burkholderiales</taxon>
        <taxon>Comamonadaceae</taxon>
        <taxon>Ottowia</taxon>
    </lineage>
</organism>
<evidence type="ECO:0000256" key="14">
    <source>
        <dbReference type="ARBA" id="ARBA00022989"/>
    </source>
</evidence>
<comment type="subcellular location">
    <subcellularLocation>
        <location evidence="3">Cell inner membrane</location>
        <topology evidence="3">Multi-pass membrane protein</topology>
    </subcellularLocation>
</comment>
<evidence type="ECO:0000256" key="15">
    <source>
        <dbReference type="ARBA" id="ARBA00023004"/>
    </source>
</evidence>
<comment type="function">
    <text evidence="2">Membrane-anchoring subunit of succinate dehydrogenase (SDH).</text>
</comment>
<evidence type="ECO:0000313" key="18">
    <source>
        <dbReference type="EMBL" id="MFC0591342.1"/>
    </source>
</evidence>
<sequence length="121" mass="13698">MSATYGYKRTVVGAHYGWRDFLVQRISAALMAVFTLVVLLQLLFTRGPIGYDTWSAIFAAQWMKALTFAVIVALLWHAWIGMCSIWYDYGKPAGLRLLLQALTVIWLVACGGWAVQVLWRL</sequence>
<dbReference type="InterPro" id="IPR034804">
    <property type="entry name" value="SQR/QFR_C/D"/>
</dbReference>
<evidence type="ECO:0000256" key="3">
    <source>
        <dbReference type="ARBA" id="ARBA00004429"/>
    </source>
</evidence>
<evidence type="ECO:0000256" key="5">
    <source>
        <dbReference type="ARBA" id="ARBA00019425"/>
    </source>
</evidence>
<comment type="pathway">
    <text evidence="4">Carbohydrate metabolism; tricarboxylic acid cycle.</text>
</comment>
<dbReference type="Gene3D" id="1.20.1300.10">
    <property type="entry name" value="Fumarate reductase/succinate dehydrogenase, transmembrane subunit"/>
    <property type="match status" value="1"/>
</dbReference>
<comment type="cofactor">
    <cofactor evidence="1">
        <name>heme</name>
        <dbReference type="ChEBI" id="CHEBI:30413"/>
    </cofactor>
</comment>
<name>A0ABV6PPM7_9BURK</name>
<accession>A0ABV6PPM7</accession>
<evidence type="ECO:0000256" key="9">
    <source>
        <dbReference type="ARBA" id="ARBA00022532"/>
    </source>
</evidence>
<comment type="caution">
    <text evidence="18">The sequence shown here is derived from an EMBL/GenBank/DDBJ whole genome shotgun (WGS) entry which is preliminary data.</text>
</comment>
<evidence type="ECO:0000256" key="13">
    <source>
        <dbReference type="ARBA" id="ARBA00022982"/>
    </source>
</evidence>
<feature type="transmembrane region" description="Helical" evidence="17">
    <location>
        <begin position="26"/>
        <end position="44"/>
    </location>
</feature>
<evidence type="ECO:0000256" key="1">
    <source>
        <dbReference type="ARBA" id="ARBA00001971"/>
    </source>
</evidence>
<evidence type="ECO:0000256" key="17">
    <source>
        <dbReference type="SAM" id="Phobius"/>
    </source>
</evidence>
<evidence type="ECO:0000256" key="11">
    <source>
        <dbReference type="ARBA" id="ARBA00022692"/>
    </source>
</evidence>
<dbReference type="CDD" id="cd03494">
    <property type="entry name" value="SQR_TypeC_SdhD"/>
    <property type="match status" value="1"/>
</dbReference>
<evidence type="ECO:0000256" key="16">
    <source>
        <dbReference type="ARBA" id="ARBA00023136"/>
    </source>
</evidence>
<evidence type="ECO:0000256" key="7">
    <source>
        <dbReference type="ARBA" id="ARBA00022475"/>
    </source>
</evidence>
<dbReference type="PANTHER" id="PTHR38689">
    <property type="entry name" value="SUCCINATE DEHYDROGENASE HYDROPHOBIC MEMBRANE ANCHOR SUBUNIT"/>
    <property type="match status" value="1"/>
</dbReference>
<keyword evidence="6" id="KW-0813">Transport</keyword>
<keyword evidence="13" id="KW-0249">Electron transport</keyword>
<gene>
    <name evidence="18" type="primary">sdhD</name>
    <name evidence="18" type="ORF">ACFFGG_02115</name>
</gene>
<keyword evidence="10" id="KW-0349">Heme</keyword>
<keyword evidence="14 17" id="KW-1133">Transmembrane helix</keyword>
<dbReference type="Proteomes" id="UP001589834">
    <property type="component" value="Unassembled WGS sequence"/>
</dbReference>
<keyword evidence="19" id="KW-1185">Reference proteome</keyword>
<keyword evidence="16 17" id="KW-0472">Membrane</keyword>
<dbReference type="RefSeq" id="WP_293226696.1">
    <property type="nucleotide sequence ID" value="NZ_JBHLTN010000003.1"/>
</dbReference>
<reference evidence="18 19" key="1">
    <citation type="submission" date="2024-09" db="EMBL/GenBank/DDBJ databases">
        <authorList>
            <person name="Sun Q."/>
            <person name="Mori K."/>
        </authorList>
    </citation>
    <scope>NUCLEOTIDE SEQUENCE [LARGE SCALE GENOMIC DNA]</scope>
    <source>
        <strain evidence="18 19">NCAIM B.02336</strain>
    </source>
</reference>
<evidence type="ECO:0000256" key="6">
    <source>
        <dbReference type="ARBA" id="ARBA00022448"/>
    </source>
</evidence>
<keyword evidence="12" id="KW-0479">Metal-binding</keyword>
<keyword evidence="7" id="KW-1003">Cell membrane</keyword>
<feature type="transmembrane region" description="Helical" evidence="17">
    <location>
        <begin position="99"/>
        <end position="119"/>
    </location>
</feature>
<evidence type="ECO:0000256" key="12">
    <source>
        <dbReference type="ARBA" id="ARBA00022723"/>
    </source>
</evidence>
<dbReference type="PIRSF" id="PIRSF000169">
    <property type="entry name" value="SDH_D"/>
    <property type="match status" value="1"/>
</dbReference>
<dbReference type="NCBIfam" id="TIGR02968">
    <property type="entry name" value="succ_dehyd_anc"/>
    <property type="match status" value="1"/>
</dbReference>
<dbReference type="InterPro" id="IPR000701">
    <property type="entry name" value="SuccDH_FuR_B_TM-su"/>
</dbReference>
<dbReference type="Pfam" id="PF01127">
    <property type="entry name" value="Sdh_cyt"/>
    <property type="match status" value="1"/>
</dbReference>
<keyword evidence="15" id="KW-0408">Iron</keyword>
<dbReference type="InterPro" id="IPR014312">
    <property type="entry name" value="Succ_DH_anchor"/>
</dbReference>
<dbReference type="SUPFAM" id="SSF81343">
    <property type="entry name" value="Fumarate reductase respiratory complex transmembrane subunits"/>
    <property type="match status" value="1"/>
</dbReference>
<dbReference type="EMBL" id="JBHLTN010000003">
    <property type="protein sequence ID" value="MFC0591342.1"/>
    <property type="molecule type" value="Genomic_DNA"/>
</dbReference>
<proteinExistence type="predicted"/>
<evidence type="ECO:0000256" key="10">
    <source>
        <dbReference type="ARBA" id="ARBA00022617"/>
    </source>
</evidence>